<name>A0AAD7IRZ6_9AGAR</name>
<keyword evidence="2" id="KW-1185">Reference proteome</keyword>
<protein>
    <recommendedName>
        <fullName evidence="3">Major facilitator superfamily (MFS) profile domain-containing protein</fullName>
    </recommendedName>
</protein>
<accession>A0AAD7IRZ6</accession>
<proteinExistence type="predicted"/>
<feature type="non-terminal residue" evidence="1">
    <location>
        <position position="102"/>
    </location>
</feature>
<organism evidence="1 2">
    <name type="scientific">Mycena metata</name>
    <dbReference type="NCBI Taxonomy" id="1033252"/>
    <lineage>
        <taxon>Eukaryota</taxon>
        <taxon>Fungi</taxon>
        <taxon>Dikarya</taxon>
        <taxon>Basidiomycota</taxon>
        <taxon>Agaricomycotina</taxon>
        <taxon>Agaricomycetes</taxon>
        <taxon>Agaricomycetidae</taxon>
        <taxon>Agaricales</taxon>
        <taxon>Marasmiineae</taxon>
        <taxon>Mycenaceae</taxon>
        <taxon>Mycena</taxon>
    </lineage>
</organism>
<comment type="caution">
    <text evidence="1">The sequence shown here is derived from an EMBL/GenBank/DDBJ whole genome shotgun (WGS) entry which is preliminary data.</text>
</comment>
<evidence type="ECO:0000313" key="2">
    <source>
        <dbReference type="Proteomes" id="UP001215598"/>
    </source>
</evidence>
<gene>
    <name evidence="1" type="ORF">B0H16DRAFT_1320312</name>
</gene>
<reference evidence="1" key="1">
    <citation type="submission" date="2023-03" db="EMBL/GenBank/DDBJ databases">
        <title>Massive genome expansion in bonnet fungi (Mycena s.s.) driven by repeated elements and novel gene families across ecological guilds.</title>
        <authorList>
            <consortium name="Lawrence Berkeley National Laboratory"/>
            <person name="Harder C.B."/>
            <person name="Miyauchi S."/>
            <person name="Viragh M."/>
            <person name="Kuo A."/>
            <person name="Thoen E."/>
            <person name="Andreopoulos B."/>
            <person name="Lu D."/>
            <person name="Skrede I."/>
            <person name="Drula E."/>
            <person name="Henrissat B."/>
            <person name="Morin E."/>
            <person name="Kohler A."/>
            <person name="Barry K."/>
            <person name="LaButti K."/>
            <person name="Morin E."/>
            <person name="Salamov A."/>
            <person name="Lipzen A."/>
            <person name="Mereny Z."/>
            <person name="Hegedus B."/>
            <person name="Baldrian P."/>
            <person name="Stursova M."/>
            <person name="Weitz H."/>
            <person name="Taylor A."/>
            <person name="Grigoriev I.V."/>
            <person name="Nagy L.G."/>
            <person name="Martin F."/>
            <person name="Kauserud H."/>
        </authorList>
    </citation>
    <scope>NUCLEOTIDE SEQUENCE</scope>
    <source>
        <strain evidence="1">CBHHK182m</strain>
    </source>
</reference>
<sequence length="102" mass="10649">LNVIIPMSALTGAIAIAWPFCRTVRSLIAISTIYGSLKLGLVVTAGMGGPDDRGLRNGILNTILGIGTLCGPPLEGLLRNTDLGYMGVGFYGGVHLHLIRSD</sequence>
<evidence type="ECO:0000313" key="1">
    <source>
        <dbReference type="EMBL" id="KAJ7747553.1"/>
    </source>
</evidence>
<dbReference type="Proteomes" id="UP001215598">
    <property type="component" value="Unassembled WGS sequence"/>
</dbReference>
<evidence type="ECO:0008006" key="3">
    <source>
        <dbReference type="Google" id="ProtNLM"/>
    </source>
</evidence>
<dbReference type="AlphaFoldDB" id="A0AAD7IRZ6"/>
<dbReference type="EMBL" id="JARKIB010000076">
    <property type="protein sequence ID" value="KAJ7747553.1"/>
    <property type="molecule type" value="Genomic_DNA"/>
</dbReference>